<name>A0ABX8WQU3_9GAMM</name>
<dbReference type="NCBIfam" id="TIGR00254">
    <property type="entry name" value="GGDEF"/>
    <property type="match status" value="1"/>
</dbReference>
<evidence type="ECO:0000259" key="4">
    <source>
        <dbReference type="PROSITE" id="PS50887"/>
    </source>
</evidence>
<dbReference type="InterPro" id="IPR029787">
    <property type="entry name" value="Nucleotide_cyclase"/>
</dbReference>
<proteinExistence type="predicted"/>
<dbReference type="EC" id="2.7.7.65" evidence="1"/>
<accession>A0ABX8WQU3</accession>
<dbReference type="PANTHER" id="PTHR45138:SF9">
    <property type="entry name" value="DIGUANYLATE CYCLASE DGCM-RELATED"/>
    <property type="match status" value="1"/>
</dbReference>
<dbReference type="EMBL" id="CP080544">
    <property type="protein sequence ID" value="QYR53205.1"/>
    <property type="molecule type" value="Genomic_DNA"/>
</dbReference>
<dbReference type="CDD" id="cd01949">
    <property type="entry name" value="GGDEF"/>
    <property type="match status" value="1"/>
</dbReference>
<keyword evidence="3" id="KW-0472">Membrane</keyword>
<dbReference type="RefSeq" id="WP_220380023.1">
    <property type="nucleotide sequence ID" value="NZ_CP080544.1"/>
</dbReference>
<dbReference type="InterPro" id="IPR043128">
    <property type="entry name" value="Rev_trsase/Diguanyl_cyclase"/>
</dbReference>
<dbReference type="Proteomes" id="UP000824755">
    <property type="component" value="Chromosome"/>
</dbReference>
<feature type="transmembrane region" description="Helical" evidence="3">
    <location>
        <begin position="7"/>
        <end position="24"/>
    </location>
</feature>
<dbReference type="Gene3D" id="3.30.70.270">
    <property type="match status" value="1"/>
</dbReference>
<dbReference type="PROSITE" id="PS50887">
    <property type="entry name" value="GGDEF"/>
    <property type="match status" value="1"/>
</dbReference>
<comment type="catalytic activity">
    <reaction evidence="2">
        <text>2 GTP = 3',3'-c-di-GMP + 2 diphosphate</text>
        <dbReference type="Rhea" id="RHEA:24898"/>
        <dbReference type="ChEBI" id="CHEBI:33019"/>
        <dbReference type="ChEBI" id="CHEBI:37565"/>
        <dbReference type="ChEBI" id="CHEBI:58805"/>
        <dbReference type="EC" id="2.7.7.65"/>
    </reaction>
</comment>
<dbReference type="InterPro" id="IPR000160">
    <property type="entry name" value="GGDEF_dom"/>
</dbReference>
<evidence type="ECO:0000256" key="1">
    <source>
        <dbReference type="ARBA" id="ARBA00012528"/>
    </source>
</evidence>
<evidence type="ECO:0000313" key="6">
    <source>
        <dbReference type="Proteomes" id="UP000824755"/>
    </source>
</evidence>
<gene>
    <name evidence="5" type="ORF">H8L67_01400</name>
</gene>
<protein>
    <recommendedName>
        <fullName evidence="1">diguanylate cyclase</fullName>
        <ecNumber evidence="1">2.7.7.65</ecNumber>
    </recommendedName>
</protein>
<dbReference type="Pfam" id="PF00990">
    <property type="entry name" value="GGDEF"/>
    <property type="match status" value="1"/>
</dbReference>
<dbReference type="PANTHER" id="PTHR45138">
    <property type="entry name" value="REGULATORY COMPONENTS OF SENSORY TRANSDUCTION SYSTEM"/>
    <property type="match status" value="1"/>
</dbReference>
<keyword evidence="6" id="KW-1185">Reference proteome</keyword>
<evidence type="ECO:0000313" key="5">
    <source>
        <dbReference type="EMBL" id="QYR53205.1"/>
    </source>
</evidence>
<keyword evidence="3" id="KW-1133">Transmembrane helix</keyword>
<feature type="domain" description="GGDEF" evidence="4">
    <location>
        <begin position="142"/>
        <end position="272"/>
    </location>
</feature>
<sequence>MKRHASLPYVSMLVLLVCITALDYFTGAEYSSFTFYLLPIAIAAWYTNKNITTAMVLISAVCWLVCQQLTGKEYQSLLAPYWNVMLRLITFALVANLILTVRNSLDALTAIAMRDGLTQLNNARAFRSKYDIVRALAVRRRSPLAVAVIDLDGFKQVNDSKGHAVGDDVLCKFAWLLNDASRSSDIVARMGGDEFMVILADASEASARAYDARVRKAFDASGLKEAYGIDFSMGVVSYAVPPQDIARATQAADALMYTAKHDGKAHTAFEHVANLAAA</sequence>
<dbReference type="SUPFAM" id="SSF55073">
    <property type="entry name" value="Nucleotide cyclase"/>
    <property type="match status" value="1"/>
</dbReference>
<organism evidence="5 6">
    <name type="scientific">Lysobacter soyae</name>
    <dbReference type="NCBI Taxonomy" id="2764185"/>
    <lineage>
        <taxon>Bacteria</taxon>
        <taxon>Pseudomonadati</taxon>
        <taxon>Pseudomonadota</taxon>
        <taxon>Gammaproteobacteria</taxon>
        <taxon>Lysobacterales</taxon>
        <taxon>Lysobacteraceae</taxon>
        <taxon>Lysobacter</taxon>
    </lineage>
</organism>
<dbReference type="SMART" id="SM00267">
    <property type="entry name" value="GGDEF"/>
    <property type="match status" value="1"/>
</dbReference>
<evidence type="ECO:0000256" key="3">
    <source>
        <dbReference type="SAM" id="Phobius"/>
    </source>
</evidence>
<reference evidence="5 6" key="1">
    <citation type="submission" date="2021-08" db="EMBL/GenBank/DDBJ databases">
        <title>Lysobacter sp. strain CJ11 Genome sequencing and assembly.</title>
        <authorList>
            <person name="Kim I."/>
        </authorList>
    </citation>
    <scope>NUCLEOTIDE SEQUENCE [LARGE SCALE GENOMIC DNA]</scope>
    <source>
        <strain evidence="5 6">CJ11</strain>
    </source>
</reference>
<dbReference type="InterPro" id="IPR050469">
    <property type="entry name" value="Diguanylate_Cyclase"/>
</dbReference>
<keyword evidence="3" id="KW-0812">Transmembrane</keyword>
<feature type="transmembrane region" description="Helical" evidence="3">
    <location>
        <begin position="82"/>
        <end position="101"/>
    </location>
</feature>
<evidence type="ECO:0000256" key="2">
    <source>
        <dbReference type="ARBA" id="ARBA00034247"/>
    </source>
</evidence>